<dbReference type="PANTHER" id="PTHR46566:SF1">
    <property type="entry name" value="1-PHOSPHOFRUCTOKINASE"/>
    <property type="match status" value="1"/>
</dbReference>
<dbReference type="UniPathway" id="UPA00704">
    <property type="reaction ID" value="UER00715"/>
</dbReference>
<dbReference type="CDD" id="cd01164">
    <property type="entry name" value="FruK_PfkB_like"/>
    <property type="match status" value="1"/>
</dbReference>
<dbReference type="Gene3D" id="3.40.1190.20">
    <property type="match status" value="1"/>
</dbReference>
<dbReference type="InterPro" id="IPR011611">
    <property type="entry name" value="PfkB_dom"/>
</dbReference>
<evidence type="ECO:0000313" key="14">
    <source>
        <dbReference type="Proteomes" id="UP000297725"/>
    </source>
</evidence>
<dbReference type="KEGG" id="vac:E4Z98_08775"/>
<dbReference type="SUPFAM" id="SSF53613">
    <property type="entry name" value="Ribokinase-like"/>
    <property type="match status" value="1"/>
</dbReference>
<dbReference type="InterPro" id="IPR002173">
    <property type="entry name" value="Carboh/pur_kinase_PfkB_CS"/>
</dbReference>
<dbReference type="OrthoDB" id="9801219at2"/>
<comment type="similarity">
    <text evidence="1">Belongs to the carbohydrate kinase pfkB family.</text>
</comment>
<evidence type="ECO:0000256" key="5">
    <source>
        <dbReference type="ARBA" id="ARBA00022777"/>
    </source>
</evidence>
<gene>
    <name evidence="11" type="primary">pfkB</name>
    <name evidence="12" type="ORF">E4031_09145</name>
    <name evidence="11" type="ORF">E4Z98_08775</name>
</gene>
<keyword evidence="4 8" id="KW-0547">Nucleotide-binding</keyword>
<dbReference type="RefSeq" id="WP_135255150.1">
    <property type="nucleotide sequence ID" value="NZ_CP038865.1"/>
</dbReference>
<reference evidence="11 13" key="2">
    <citation type="journal article" date="2020" name="Int. J. Syst. Evol. Microbiol.">
        <title>Vagococcus xieshaowenii sp. nov., isolated from snow finch (Montifringilla taczanowskii) cloacal content.</title>
        <authorList>
            <person name="Ge Y."/>
            <person name="Yang J."/>
            <person name="Lai X.H."/>
            <person name="Zhang G."/>
            <person name="Jin D."/>
            <person name="Lu S."/>
            <person name="Wang B."/>
            <person name="Huang Y."/>
            <person name="Huang Y."/>
            <person name="Ren Z."/>
            <person name="Zhang X."/>
            <person name="Xu J."/>
        </authorList>
    </citation>
    <scope>NUCLEOTIDE SEQUENCE [LARGE SCALE GENOMIC DNA]</scope>
    <source>
        <strain evidence="11">Personal::cf-49</strain>
        <strain evidence="13">personal::cf-49</strain>
    </source>
</reference>
<dbReference type="GO" id="GO:0005524">
    <property type="term" value="F:ATP binding"/>
    <property type="evidence" value="ECO:0007669"/>
    <property type="project" value="UniProtKB-UniRule"/>
</dbReference>
<dbReference type="PROSITE" id="PS00584">
    <property type="entry name" value="PFKB_KINASES_2"/>
    <property type="match status" value="1"/>
</dbReference>
<dbReference type="EC" id="2.7.1.144" evidence="8"/>
<evidence type="ECO:0000256" key="2">
    <source>
        <dbReference type="ARBA" id="ARBA00022679"/>
    </source>
</evidence>
<evidence type="ECO:0000259" key="10">
    <source>
        <dbReference type="Pfam" id="PF00294"/>
    </source>
</evidence>
<evidence type="ECO:0000256" key="6">
    <source>
        <dbReference type="ARBA" id="ARBA00022840"/>
    </source>
</evidence>
<comment type="function">
    <text evidence="9">Catalyzes the ATP-dependent phosphorylation of fructose-l-phosphate to fructose-l,6-bisphosphate.</text>
</comment>
<comment type="pathway">
    <text evidence="8">Carbohydrate metabolism; D-tagatose 6-phosphate degradation; D-glyceraldehyde 3-phosphate and glycerone phosphate from D-tagatose 6-phosphate: step 1/2.</text>
</comment>
<accession>A0A7Z2B3P6</accession>
<dbReference type="EMBL" id="CP038865">
    <property type="protein sequence ID" value="QCA29406.1"/>
    <property type="molecule type" value="Genomic_DNA"/>
</dbReference>
<keyword evidence="2 8" id="KW-0808">Transferase</keyword>
<evidence type="ECO:0000256" key="3">
    <source>
        <dbReference type="ARBA" id="ARBA00022736"/>
    </source>
</evidence>
<evidence type="ECO:0000256" key="1">
    <source>
        <dbReference type="ARBA" id="ARBA00005380"/>
    </source>
</evidence>
<evidence type="ECO:0000256" key="4">
    <source>
        <dbReference type="ARBA" id="ARBA00022741"/>
    </source>
</evidence>
<dbReference type="InterPro" id="IPR017583">
    <property type="entry name" value="Tagatose/fructose_Pkinase"/>
</dbReference>
<evidence type="ECO:0000256" key="9">
    <source>
        <dbReference type="RuleBase" id="RU369061"/>
    </source>
</evidence>
<comment type="catalytic activity">
    <reaction evidence="7 9">
        <text>beta-D-fructose 1-phosphate + ATP = beta-D-fructose 1,6-bisphosphate + ADP + H(+)</text>
        <dbReference type="Rhea" id="RHEA:14213"/>
        <dbReference type="ChEBI" id="CHEBI:15378"/>
        <dbReference type="ChEBI" id="CHEBI:30616"/>
        <dbReference type="ChEBI" id="CHEBI:32966"/>
        <dbReference type="ChEBI" id="CHEBI:138881"/>
        <dbReference type="ChEBI" id="CHEBI:456216"/>
        <dbReference type="EC" id="2.7.1.56"/>
    </reaction>
</comment>
<keyword evidence="13" id="KW-1185">Reference proteome</keyword>
<accession>A0A4Z0D0M6</accession>
<evidence type="ECO:0000256" key="8">
    <source>
        <dbReference type="PIRNR" id="PIRNR000535"/>
    </source>
</evidence>
<dbReference type="Proteomes" id="UP000296883">
    <property type="component" value="Chromosome"/>
</dbReference>
<dbReference type="Proteomes" id="UP000297725">
    <property type="component" value="Unassembled WGS sequence"/>
</dbReference>
<evidence type="ECO:0000313" key="13">
    <source>
        <dbReference type="Proteomes" id="UP000296883"/>
    </source>
</evidence>
<feature type="domain" description="Carbohydrate kinase PfkB" evidence="10">
    <location>
        <begin position="11"/>
        <end position="283"/>
    </location>
</feature>
<dbReference type="NCBIfam" id="TIGR03828">
    <property type="entry name" value="pfkB"/>
    <property type="match status" value="1"/>
</dbReference>
<name>A0A4Z0D0M6_9ENTE</name>
<dbReference type="EMBL" id="SRHU01000036">
    <property type="protein sequence ID" value="TFZ39301.1"/>
    <property type="molecule type" value="Genomic_DNA"/>
</dbReference>
<reference evidence="12 14" key="1">
    <citation type="submission" date="2019-03" db="EMBL/GenBank/DDBJ databases">
        <title>Vagococcus sp. was isolated fron gut of Carduelis flavirostris.</title>
        <authorList>
            <person name="Ge Y."/>
        </authorList>
    </citation>
    <scope>NUCLEOTIDE SEQUENCE [LARGE SCALE GENOMIC DNA]</scope>
    <source>
        <strain evidence="12 14">CF-210</strain>
    </source>
</reference>
<dbReference type="GO" id="GO:0005988">
    <property type="term" value="P:lactose metabolic process"/>
    <property type="evidence" value="ECO:0007669"/>
    <property type="project" value="UniProtKB-KW"/>
</dbReference>
<dbReference type="GO" id="GO:0008662">
    <property type="term" value="F:1-phosphofructokinase activity"/>
    <property type="evidence" value="ECO:0007669"/>
    <property type="project" value="UniProtKB-UniRule"/>
</dbReference>
<keyword evidence="6 8" id="KW-0067">ATP-binding</keyword>
<dbReference type="PIRSF" id="PIRSF000535">
    <property type="entry name" value="1PFK/6PFK/LacC"/>
    <property type="match status" value="1"/>
</dbReference>
<dbReference type="Pfam" id="PF00294">
    <property type="entry name" value="PfkB"/>
    <property type="match status" value="1"/>
</dbReference>
<dbReference type="PANTHER" id="PTHR46566">
    <property type="entry name" value="1-PHOSPHOFRUCTOKINASE-RELATED"/>
    <property type="match status" value="1"/>
</dbReference>
<dbReference type="InterPro" id="IPR029056">
    <property type="entry name" value="Ribokinase-like"/>
</dbReference>
<organism evidence="11 13">
    <name type="scientific">Vagococcus xieshaowenii</name>
    <dbReference type="NCBI Taxonomy" id="2562451"/>
    <lineage>
        <taxon>Bacteria</taxon>
        <taxon>Bacillati</taxon>
        <taxon>Bacillota</taxon>
        <taxon>Bacilli</taxon>
        <taxon>Lactobacillales</taxon>
        <taxon>Enterococcaceae</taxon>
        <taxon>Vagococcus</taxon>
    </lineage>
</organism>
<evidence type="ECO:0000313" key="11">
    <source>
        <dbReference type="EMBL" id="QCA29406.1"/>
    </source>
</evidence>
<protein>
    <recommendedName>
        <fullName evidence="8">Tagatose-6-phosphate kinase</fullName>
        <ecNumber evidence="8">2.7.1.144</ecNumber>
    </recommendedName>
</protein>
<evidence type="ECO:0000256" key="7">
    <source>
        <dbReference type="ARBA" id="ARBA00047745"/>
    </source>
</evidence>
<comment type="similarity">
    <text evidence="8">Belongs to the carbohydrate kinase PfkB family. LacC subfamily.</text>
</comment>
<dbReference type="GO" id="GO:0005829">
    <property type="term" value="C:cytosol"/>
    <property type="evidence" value="ECO:0007669"/>
    <property type="project" value="TreeGrafter"/>
</dbReference>
<dbReference type="InterPro" id="IPR022463">
    <property type="entry name" value="1-PFruKinase"/>
</dbReference>
<dbReference type="PROSITE" id="PS00583">
    <property type="entry name" value="PFKB_KINASES_1"/>
    <property type="match status" value="1"/>
</dbReference>
<dbReference type="GO" id="GO:0016052">
    <property type="term" value="P:carbohydrate catabolic process"/>
    <property type="evidence" value="ECO:0007669"/>
    <property type="project" value="UniProtKB-ARBA"/>
</dbReference>
<keyword evidence="5 9" id="KW-0418">Kinase</keyword>
<evidence type="ECO:0000313" key="12">
    <source>
        <dbReference type="EMBL" id="TFZ39301.1"/>
    </source>
</evidence>
<dbReference type="GO" id="GO:0009024">
    <property type="term" value="F:tagatose-6-phosphate kinase activity"/>
    <property type="evidence" value="ECO:0007669"/>
    <property type="project" value="UniProtKB-EC"/>
</dbReference>
<proteinExistence type="inferred from homology"/>
<sequence length="303" mass="32872">MIYTITLNPSIDYIFKVEHFEEGALNHIFDEEALPGGKGLNVSRIMKALGTTATNLGFLGGFTGDFIEQKLAEHQIPHDFVKIEHPTRINLKMKANTETELNGLGPTINSQEVAQFMQKIAQIKMGDVVILSGSIPKSLSDDFYNELVTMIKNQGASFVVDTSGEKLWPLLSKEPLLVKPNQHELGLLFNTKIESIEEIVDHGKALLDKGAQHVIVSLGGEGSIYIGKTGVYRAQAINGSLVNSVGAGDSMVAGFVETLLKTNDPLEAYKIAVACGTATAFTQDLATMEQINEQLPNVSISQL</sequence>
<dbReference type="GO" id="GO:0044281">
    <property type="term" value="P:small molecule metabolic process"/>
    <property type="evidence" value="ECO:0007669"/>
    <property type="project" value="UniProtKB-ARBA"/>
</dbReference>
<comment type="catalytic activity">
    <reaction evidence="8">
        <text>D-tagatofuranose 6-phosphate + ATP = D-tagatofuranose 1,6-bisphosphate + ADP + H(+)</text>
        <dbReference type="Rhea" id="RHEA:12420"/>
        <dbReference type="ChEBI" id="CHEBI:15378"/>
        <dbReference type="ChEBI" id="CHEBI:30616"/>
        <dbReference type="ChEBI" id="CHEBI:58694"/>
        <dbReference type="ChEBI" id="CHEBI:58695"/>
        <dbReference type="ChEBI" id="CHEBI:456216"/>
        <dbReference type="EC" id="2.7.1.144"/>
    </reaction>
</comment>
<dbReference type="AlphaFoldDB" id="A0A4Z0D0M6"/>
<dbReference type="NCBIfam" id="TIGR03168">
    <property type="entry name" value="1-PFK"/>
    <property type="match status" value="1"/>
</dbReference>
<keyword evidence="3 8" id="KW-0423">Lactose metabolism</keyword>
<dbReference type="GO" id="GO:2001059">
    <property type="term" value="P:D-tagatose 6-phosphate catabolic process"/>
    <property type="evidence" value="ECO:0007669"/>
    <property type="project" value="UniProtKB-UniPathway"/>
</dbReference>
<dbReference type="FunFam" id="3.40.1190.20:FF:000001">
    <property type="entry name" value="Phosphofructokinase"/>
    <property type="match status" value="1"/>
</dbReference>